<sequence>MSSVTDSLETLGFEDTDSLAGLIEAETVHHASREMDVTDIIHDLAVAQRELEQYRQGALSLAASLDDKVLEAEAAGDVERADALRRLKRSAMDVYGRVEKQQEGR</sequence>
<dbReference type="RefSeq" id="WP_209490164.1">
    <property type="nucleotide sequence ID" value="NZ_JAGGLC010000001.1"/>
</dbReference>
<name>A0A8T4GXK9_9EURY</name>
<keyword evidence="2" id="KW-1185">Reference proteome</keyword>
<dbReference type="EMBL" id="JAGGLC010000001">
    <property type="protein sequence ID" value="MBP1986045.1"/>
    <property type="molecule type" value="Genomic_DNA"/>
</dbReference>
<protein>
    <submittedName>
        <fullName evidence="1">Uncharacterized protein</fullName>
    </submittedName>
</protein>
<evidence type="ECO:0000313" key="1">
    <source>
        <dbReference type="EMBL" id="MBP1986045.1"/>
    </source>
</evidence>
<gene>
    <name evidence="1" type="ORF">J2753_000518</name>
</gene>
<proteinExistence type="predicted"/>
<dbReference type="Proteomes" id="UP000823736">
    <property type="component" value="Unassembled WGS sequence"/>
</dbReference>
<evidence type="ECO:0000313" key="2">
    <source>
        <dbReference type="Proteomes" id="UP000823736"/>
    </source>
</evidence>
<comment type="caution">
    <text evidence="1">The sequence shown here is derived from an EMBL/GenBank/DDBJ whole genome shotgun (WGS) entry which is preliminary data.</text>
</comment>
<reference evidence="1" key="1">
    <citation type="submission" date="2021-03" db="EMBL/GenBank/DDBJ databases">
        <title>Genomic Encyclopedia of Type Strains, Phase IV (KMG-IV): sequencing the most valuable type-strain genomes for metagenomic binning, comparative biology and taxonomic classification.</title>
        <authorList>
            <person name="Goeker M."/>
        </authorList>
    </citation>
    <scope>NUCLEOTIDE SEQUENCE</scope>
    <source>
        <strain evidence="1">DSM 26232</strain>
    </source>
</reference>
<dbReference type="AlphaFoldDB" id="A0A8T4GXK9"/>
<accession>A0A8T4GXK9</accession>
<organism evidence="1 2">
    <name type="scientific">Halolamina salifodinae</name>
    <dbReference type="NCBI Taxonomy" id="1202767"/>
    <lineage>
        <taxon>Archaea</taxon>
        <taxon>Methanobacteriati</taxon>
        <taxon>Methanobacteriota</taxon>
        <taxon>Stenosarchaea group</taxon>
        <taxon>Halobacteria</taxon>
        <taxon>Halobacteriales</taxon>
        <taxon>Haloferacaceae</taxon>
    </lineage>
</organism>